<proteinExistence type="inferred from homology"/>
<gene>
    <name evidence="14" type="ORF">POCTA_138.1.T1110039</name>
</gene>
<comment type="similarity">
    <text evidence="2">Belongs to the ABC transporter superfamily. ABCC family. Conjugate transporter (TC 3.A.1.208) subfamily.</text>
</comment>
<dbReference type="CDD" id="cd18580">
    <property type="entry name" value="ABC_6TM_ABCC_D2"/>
    <property type="match status" value="1"/>
</dbReference>
<evidence type="ECO:0000259" key="12">
    <source>
        <dbReference type="PROSITE" id="PS50893"/>
    </source>
</evidence>
<dbReference type="CDD" id="cd03250">
    <property type="entry name" value="ABCC_MRP_domain1"/>
    <property type="match status" value="1"/>
</dbReference>
<dbReference type="InterPro" id="IPR050173">
    <property type="entry name" value="ABC_transporter_C-like"/>
</dbReference>
<feature type="transmembrane region" description="Helical" evidence="11">
    <location>
        <begin position="312"/>
        <end position="331"/>
    </location>
</feature>
<dbReference type="Pfam" id="PF00664">
    <property type="entry name" value="ABC_membrane"/>
    <property type="match status" value="2"/>
</dbReference>
<feature type="transmembrane region" description="Helical" evidence="11">
    <location>
        <begin position="885"/>
        <end position="904"/>
    </location>
</feature>
<dbReference type="InterPro" id="IPR011527">
    <property type="entry name" value="ABC1_TM_dom"/>
</dbReference>
<evidence type="ECO:0000313" key="14">
    <source>
        <dbReference type="EMBL" id="CAD8196184.1"/>
    </source>
</evidence>
<feature type="transmembrane region" description="Helical" evidence="11">
    <location>
        <begin position="833"/>
        <end position="854"/>
    </location>
</feature>
<keyword evidence="4 11" id="KW-0812">Transmembrane</keyword>
<reference evidence="14" key="1">
    <citation type="submission" date="2021-01" db="EMBL/GenBank/DDBJ databases">
        <authorList>
            <consortium name="Genoscope - CEA"/>
            <person name="William W."/>
        </authorList>
    </citation>
    <scope>NUCLEOTIDE SEQUENCE</scope>
</reference>
<dbReference type="PROSITE" id="PS50893">
    <property type="entry name" value="ABC_TRANSPORTER_2"/>
    <property type="match status" value="2"/>
</dbReference>
<dbReference type="CDD" id="cd03244">
    <property type="entry name" value="ABCC_MRP_domain2"/>
    <property type="match status" value="1"/>
</dbReference>
<evidence type="ECO:0000259" key="13">
    <source>
        <dbReference type="PROSITE" id="PS50929"/>
    </source>
</evidence>
<dbReference type="InterPro" id="IPR003439">
    <property type="entry name" value="ABC_transporter-like_ATP-bd"/>
</dbReference>
<feature type="transmembrane region" description="Helical" evidence="11">
    <location>
        <begin position="284"/>
        <end position="306"/>
    </location>
</feature>
<dbReference type="PROSITE" id="PS00211">
    <property type="entry name" value="ABC_TRANSPORTER_1"/>
    <property type="match status" value="2"/>
</dbReference>
<feature type="transmembrane region" description="Helical" evidence="11">
    <location>
        <begin position="1071"/>
        <end position="1096"/>
    </location>
</feature>
<evidence type="ECO:0000256" key="7">
    <source>
        <dbReference type="ARBA" id="ARBA00022840"/>
    </source>
</evidence>
<feature type="transmembrane region" description="Helical" evidence="11">
    <location>
        <begin position="390"/>
        <end position="418"/>
    </location>
</feature>
<keyword evidence="7" id="KW-0067">ATP-binding</keyword>
<dbReference type="FunFam" id="1.20.1560.10:FF:000080">
    <property type="entry name" value="ABC transporter C family member 1"/>
    <property type="match status" value="1"/>
</dbReference>
<dbReference type="GO" id="GO:0140359">
    <property type="term" value="F:ABC-type transporter activity"/>
    <property type="evidence" value="ECO:0007669"/>
    <property type="project" value="InterPro"/>
</dbReference>
<evidence type="ECO:0000256" key="5">
    <source>
        <dbReference type="ARBA" id="ARBA00022737"/>
    </source>
</evidence>
<feature type="domain" description="ABC transporter" evidence="12">
    <location>
        <begin position="540"/>
        <end position="765"/>
    </location>
</feature>
<dbReference type="InterPro" id="IPR003593">
    <property type="entry name" value="AAA+_ATPase"/>
</dbReference>
<dbReference type="GO" id="GO:0016887">
    <property type="term" value="F:ATP hydrolysis activity"/>
    <property type="evidence" value="ECO:0007669"/>
    <property type="project" value="InterPro"/>
</dbReference>
<keyword evidence="15" id="KW-1185">Reference proteome</keyword>
<dbReference type="PANTHER" id="PTHR24223">
    <property type="entry name" value="ATP-BINDING CASSETTE SUB-FAMILY C"/>
    <property type="match status" value="1"/>
</dbReference>
<evidence type="ECO:0000256" key="9">
    <source>
        <dbReference type="ARBA" id="ARBA00023136"/>
    </source>
</evidence>
<keyword evidence="3" id="KW-0813">Transport</keyword>
<evidence type="ECO:0000256" key="8">
    <source>
        <dbReference type="ARBA" id="ARBA00022989"/>
    </source>
</evidence>
<dbReference type="SMART" id="SM00382">
    <property type="entry name" value="AAA"/>
    <property type="match status" value="2"/>
</dbReference>
<organism evidence="14 15">
    <name type="scientific">Paramecium octaurelia</name>
    <dbReference type="NCBI Taxonomy" id="43137"/>
    <lineage>
        <taxon>Eukaryota</taxon>
        <taxon>Sar</taxon>
        <taxon>Alveolata</taxon>
        <taxon>Ciliophora</taxon>
        <taxon>Intramacronucleata</taxon>
        <taxon>Oligohymenophorea</taxon>
        <taxon>Peniculida</taxon>
        <taxon>Parameciidae</taxon>
        <taxon>Paramecium</taxon>
    </lineage>
</organism>
<feature type="transmembrane region" description="Helical" evidence="11">
    <location>
        <begin position="989"/>
        <end position="1007"/>
    </location>
</feature>
<keyword evidence="8 11" id="KW-1133">Transmembrane helix</keyword>
<dbReference type="InterPro" id="IPR044726">
    <property type="entry name" value="ABCC_6TM_D2"/>
</dbReference>
<dbReference type="PANTHER" id="PTHR24223:SF456">
    <property type="entry name" value="MULTIDRUG RESISTANCE-ASSOCIATED PROTEIN LETHAL(2)03659"/>
    <property type="match status" value="1"/>
</dbReference>
<keyword evidence="9 11" id="KW-0472">Membrane</keyword>
<feature type="transmembrane region" description="Helical" evidence="11">
    <location>
        <begin position="160"/>
        <end position="188"/>
    </location>
</feature>
<dbReference type="OMA" id="KTWIMAF"/>
<feature type="domain" description="ABC transmembrane type-1" evidence="13">
    <location>
        <begin position="173"/>
        <end position="453"/>
    </location>
</feature>
<dbReference type="Pfam" id="PF00005">
    <property type="entry name" value="ABC_tran"/>
    <property type="match status" value="2"/>
</dbReference>
<dbReference type="Proteomes" id="UP000683925">
    <property type="component" value="Unassembled WGS sequence"/>
</dbReference>
<dbReference type="OrthoDB" id="6500128at2759"/>
<evidence type="ECO:0000256" key="10">
    <source>
        <dbReference type="SAM" id="MobiDB-lite"/>
    </source>
</evidence>
<feature type="domain" description="ABC transporter" evidence="12">
    <location>
        <begin position="1176"/>
        <end position="1409"/>
    </location>
</feature>
<feature type="domain" description="ABC transmembrane type-1" evidence="13">
    <location>
        <begin position="845"/>
        <end position="1115"/>
    </location>
</feature>
<evidence type="ECO:0000256" key="3">
    <source>
        <dbReference type="ARBA" id="ARBA00022448"/>
    </source>
</evidence>
<dbReference type="InterPro" id="IPR044746">
    <property type="entry name" value="ABCC_6TM_D1"/>
</dbReference>
<keyword evidence="6" id="KW-0547">Nucleotide-binding</keyword>
<keyword evidence="5" id="KW-0677">Repeat</keyword>
<protein>
    <submittedName>
        <fullName evidence="14">Uncharacterized protein</fullName>
    </submittedName>
</protein>
<dbReference type="InterPro" id="IPR017871">
    <property type="entry name" value="ABC_transporter-like_CS"/>
</dbReference>
<dbReference type="FunFam" id="3.40.50.300:FF:000610">
    <property type="entry name" value="Multidrug resistance-associated ABC transporter"/>
    <property type="match status" value="1"/>
</dbReference>
<dbReference type="GO" id="GO:0005524">
    <property type="term" value="F:ATP binding"/>
    <property type="evidence" value="ECO:0007669"/>
    <property type="project" value="UniProtKB-KW"/>
</dbReference>
<name>A0A8S1X1Y0_PAROT</name>
<comment type="caution">
    <text evidence="14">The sequence shown here is derived from an EMBL/GenBank/DDBJ whole genome shotgun (WGS) entry which is preliminary data.</text>
</comment>
<evidence type="ECO:0000313" key="15">
    <source>
        <dbReference type="Proteomes" id="UP000683925"/>
    </source>
</evidence>
<evidence type="ECO:0000256" key="1">
    <source>
        <dbReference type="ARBA" id="ARBA00004141"/>
    </source>
</evidence>
<evidence type="ECO:0000256" key="11">
    <source>
        <dbReference type="SAM" id="Phobius"/>
    </source>
</evidence>
<dbReference type="CDD" id="cd18579">
    <property type="entry name" value="ABC_6TM_ABCC_D1"/>
    <property type="match status" value="1"/>
</dbReference>
<evidence type="ECO:0000256" key="4">
    <source>
        <dbReference type="ARBA" id="ARBA00022692"/>
    </source>
</evidence>
<evidence type="ECO:0000256" key="6">
    <source>
        <dbReference type="ARBA" id="ARBA00022741"/>
    </source>
</evidence>
<dbReference type="PROSITE" id="PS50929">
    <property type="entry name" value="ABC_TM1F"/>
    <property type="match status" value="2"/>
</dbReference>
<accession>A0A8S1X1Y0</accession>
<dbReference type="FunFam" id="1.20.1560.10:FF:000063">
    <property type="entry name" value="Multidrug resistance protein ABC transporter"/>
    <property type="match status" value="1"/>
</dbReference>
<feature type="region of interest" description="Disordered" evidence="10">
    <location>
        <begin position="528"/>
        <end position="549"/>
    </location>
</feature>
<dbReference type="EMBL" id="CAJJDP010000111">
    <property type="protein sequence ID" value="CAD8196184.1"/>
    <property type="molecule type" value="Genomic_DNA"/>
</dbReference>
<dbReference type="GO" id="GO:0016020">
    <property type="term" value="C:membrane"/>
    <property type="evidence" value="ECO:0007669"/>
    <property type="project" value="UniProtKB-SubCell"/>
</dbReference>
<feature type="transmembrane region" description="Helical" evidence="11">
    <location>
        <begin position="208"/>
        <end position="227"/>
    </location>
</feature>
<dbReference type="FunFam" id="3.40.50.300:FF:002673">
    <property type="entry name" value="Multispecific organic anion transporter, putative"/>
    <property type="match status" value="1"/>
</dbReference>
<comment type="subcellular location">
    <subcellularLocation>
        <location evidence="1">Membrane</location>
        <topology evidence="1">Multi-pass membrane protein</topology>
    </subcellularLocation>
</comment>
<sequence length="1417" mass="162152">MMKCGVCVFQEEIEEMGRRGLLRIGDSHNIYRPQISGEIFLDIVRIWDYKRKFQFEKHYIQRNKKFSNMNQVSSSVSLKAPLLNEGEVEATRLVKKSRRNRAGVISQLFFAWVYGTIDIASKVTLENDMIEDLRFEDTSEQLYYRFMKHFEKRKNEKNGLIWSLIGVSLGQCIFVFIVMLFTVGTSLLNPLLIKWTIQYLMEEDKETQQGIILIFSIIGVRIISVICQQHSFYQIRLVGYDWMGILSMALLGKSMNVSYQSNKEHTSGQVLNYMQVDAMKLQWFGWYMSQVMLMPLQIGISIYMMFKFIGVAFLGGLGVILLTAFFNIFVGKKMFEYQILMMKDKDKRTNCANEIFQQIKFIKVNAYEEYFRSKLTKFRNQEIKTLKTRFFASCLNILSVWLSPMLILNATFVIYVAIGNDLTPANTFAIISLFQSLQGPLLFLPMALNALIEANISFKRVQSFLLTNELMSDCITNSSQSHLDLMYQKGLTVNDSRSQMNSQVMRTEIDNDIAIRIDQGTFYWSKYKEQPQQPPQPPTAKGQKKVEPLPQVESEPILKGINLRIEKGQFVAIVGDVGSGKSSLIQALLGEMIYKEDKPRIQINGSFAYVSQKAWIQNATVKENILFGLPFDQTKYDEAIKFSCLKEDIKILVKGDQTMIGEKGVNLSGGQKARVSLARAIYSNCDIYLLDDPISAVDVHVGKFIIYECLNGYLKEKTRILVTHALNYCQYTDYVYLMDSGTIAEQGTFAEIKQSEQFKKVYQKFYKDAKNDEESQEQANEAEQAPAAELKLEKKQSSQKETPISPQTKDEVDELMLLEDRNKGSISIEILSTYIRLTGGFLFAAFLIFMMLLWDGCYVGSSLWMAHWTQQASEDLITGQETNNYFYLTIYSVLSLSYGILAFLRSWAFVIVSCNQANNMHNKMVSCLMYAPQCQFFERVPLGRIMNRLTKDQNVLDSELHWTFNWMLVQVFLLLANTFLNIYTSSPWVAIPMVIYFFLCWKIQRIYMAASRELFRLEAISKSPILSYFSESIMGITTIRAFQRQSQIMNKHGNNQDLNRKIFLEQIAANAWFGLVLGLSSFMVNTTAIVFCMFYSTKNPAYAGLLMTYASTLDQNINGTVQCLGHVENGLISFERCVAYTKVKPEKGYEAAVKRYQNNQAYRDQYIPQWPKNGIIEYKNYSVQYREGLPMALKNMSIVISPREKVGIVGRTGAGKSTITLTILRILEAMNGQLLIDGHDISTISLRQLRESITMIMQDPTLFSGTIRDNIDPLNLRTDEEVLQAINKCCLTELIESRKGLETHINDHGDNLSAGEKQLVCIARAVLKKSPIVLIDEATANIDIDTEHKIQDTIQNAFSDCTVITIAHRINTILHCDKILVLDKGEVKEFGFTKELLNQPASLFYGIYQEALKEQSH</sequence>
<evidence type="ECO:0000256" key="2">
    <source>
        <dbReference type="ARBA" id="ARBA00009726"/>
    </source>
</evidence>